<keyword evidence="3" id="KW-1185">Reference proteome</keyword>
<feature type="region of interest" description="Disordered" evidence="1">
    <location>
        <begin position="136"/>
        <end position="164"/>
    </location>
</feature>
<feature type="compositionally biased region" description="Basic residues" evidence="1">
    <location>
        <begin position="244"/>
        <end position="253"/>
    </location>
</feature>
<evidence type="ECO:0000256" key="1">
    <source>
        <dbReference type="SAM" id="MobiDB-lite"/>
    </source>
</evidence>
<reference evidence="2 3" key="1">
    <citation type="journal article" date="2023" name="Life. Sci Alliance">
        <title>Evolutionary insights into 3D genome organization and epigenetic landscape of Vigna mungo.</title>
        <authorList>
            <person name="Junaid A."/>
            <person name="Singh B."/>
            <person name="Bhatia S."/>
        </authorList>
    </citation>
    <scope>NUCLEOTIDE SEQUENCE [LARGE SCALE GENOMIC DNA]</scope>
    <source>
        <strain evidence="2">Urdbean</strain>
    </source>
</reference>
<feature type="compositionally biased region" description="Basic and acidic residues" evidence="1">
    <location>
        <begin position="227"/>
        <end position="236"/>
    </location>
</feature>
<dbReference type="Proteomes" id="UP001374535">
    <property type="component" value="Chromosome 9"/>
</dbReference>
<feature type="compositionally biased region" description="Basic and acidic residues" evidence="1">
    <location>
        <begin position="144"/>
        <end position="156"/>
    </location>
</feature>
<dbReference type="AlphaFoldDB" id="A0AAQ3MU27"/>
<evidence type="ECO:0000313" key="3">
    <source>
        <dbReference type="Proteomes" id="UP001374535"/>
    </source>
</evidence>
<proteinExistence type="predicted"/>
<evidence type="ECO:0000313" key="2">
    <source>
        <dbReference type="EMBL" id="WVY97427.1"/>
    </source>
</evidence>
<organism evidence="2 3">
    <name type="scientific">Vigna mungo</name>
    <name type="common">Black gram</name>
    <name type="synonym">Phaseolus mungo</name>
    <dbReference type="NCBI Taxonomy" id="3915"/>
    <lineage>
        <taxon>Eukaryota</taxon>
        <taxon>Viridiplantae</taxon>
        <taxon>Streptophyta</taxon>
        <taxon>Embryophyta</taxon>
        <taxon>Tracheophyta</taxon>
        <taxon>Spermatophyta</taxon>
        <taxon>Magnoliopsida</taxon>
        <taxon>eudicotyledons</taxon>
        <taxon>Gunneridae</taxon>
        <taxon>Pentapetalae</taxon>
        <taxon>rosids</taxon>
        <taxon>fabids</taxon>
        <taxon>Fabales</taxon>
        <taxon>Fabaceae</taxon>
        <taxon>Papilionoideae</taxon>
        <taxon>50 kb inversion clade</taxon>
        <taxon>NPAAA clade</taxon>
        <taxon>indigoferoid/millettioid clade</taxon>
        <taxon>Phaseoleae</taxon>
        <taxon>Vigna</taxon>
    </lineage>
</organism>
<gene>
    <name evidence="2" type="ORF">V8G54_029578</name>
</gene>
<dbReference type="EMBL" id="CP144692">
    <property type="protein sequence ID" value="WVY97427.1"/>
    <property type="molecule type" value="Genomic_DNA"/>
</dbReference>
<protein>
    <submittedName>
        <fullName evidence="2">Uncharacterized protein</fullName>
    </submittedName>
</protein>
<feature type="region of interest" description="Disordered" evidence="1">
    <location>
        <begin position="221"/>
        <end position="267"/>
    </location>
</feature>
<name>A0AAQ3MU27_VIGMU</name>
<accession>A0AAQ3MU27</accession>
<sequence>MLDLETDVERFCRKDIALNIKNWSSTFGKAMHSTDDLKHLTASKLRFKGRSQLRILFDQHLHKEGASGLILKAWHPVKTSVVIGLASCEECWLHVEDCSTWVQIAKEGILAAIMYFENAILFLSIPQMLNDSRMQRVSTSTHLHSPEYHDNRDHENTPYAEPSMDARRNSISSFSNLGMPSLFGVYSPTQPSAHVVGGPYDNSFYFVESHNEIGTSFAAYRGDEEEPPRPPQEEPPRPSQGRRNPTRNRRRPRCGTGHHSNLPLPTNVSMQAWSAGVPRNEVVSVSVTGGFGSFYWNHHEH</sequence>